<keyword evidence="3" id="KW-1185">Reference proteome</keyword>
<organism evidence="2 3">
    <name type="scientific">Dreissena polymorpha</name>
    <name type="common">Zebra mussel</name>
    <name type="synonym">Mytilus polymorpha</name>
    <dbReference type="NCBI Taxonomy" id="45954"/>
    <lineage>
        <taxon>Eukaryota</taxon>
        <taxon>Metazoa</taxon>
        <taxon>Spiralia</taxon>
        <taxon>Lophotrochozoa</taxon>
        <taxon>Mollusca</taxon>
        <taxon>Bivalvia</taxon>
        <taxon>Autobranchia</taxon>
        <taxon>Heteroconchia</taxon>
        <taxon>Euheterodonta</taxon>
        <taxon>Imparidentia</taxon>
        <taxon>Neoheterodontei</taxon>
        <taxon>Myida</taxon>
        <taxon>Dreissenoidea</taxon>
        <taxon>Dreissenidae</taxon>
        <taxon>Dreissena</taxon>
    </lineage>
</organism>
<sequence>MFQYYSPGFTVDTDQNTDCSSVNSSTGGSGSGDSTFLTEEDFASAVARAAELSGLTVVGTTVSDPDQKSSRLL</sequence>
<feature type="region of interest" description="Disordered" evidence="1">
    <location>
        <begin position="1"/>
        <end position="35"/>
    </location>
</feature>
<evidence type="ECO:0000313" key="2">
    <source>
        <dbReference type="EMBL" id="KAH3730903.1"/>
    </source>
</evidence>
<dbReference type="AlphaFoldDB" id="A0A9D4HVI7"/>
<dbReference type="Proteomes" id="UP000828390">
    <property type="component" value="Unassembled WGS sequence"/>
</dbReference>
<name>A0A9D4HVI7_DREPO</name>
<reference evidence="2" key="2">
    <citation type="submission" date="2020-11" db="EMBL/GenBank/DDBJ databases">
        <authorList>
            <person name="McCartney M.A."/>
            <person name="Auch B."/>
            <person name="Kono T."/>
            <person name="Mallez S."/>
            <person name="Becker A."/>
            <person name="Gohl D.M."/>
            <person name="Silverstein K.A.T."/>
            <person name="Koren S."/>
            <person name="Bechman K.B."/>
            <person name="Herman A."/>
            <person name="Abrahante J.E."/>
            <person name="Garbe J."/>
        </authorList>
    </citation>
    <scope>NUCLEOTIDE SEQUENCE</scope>
    <source>
        <strain evidence="2">Duluth1</strain>
        <tissue evidence="2">Whole animal</tissue>
    </source>
</reference>
<comment type="caution">
    <text evidence="2">The sequence shown here is derived from an EMBL/GenBank/DDBJ whole genome shotgun (WGS) entry which is preliminary data.</text>
</comment>
<reference evidence="2" key="1">
    <citation type="journal article" date="2019" name="bioRxiv">
        <title>The Genome of the Zebra Mussel, Dreissena polymorpha: A Resource for Invasive Species Research.</title>
        <authorList>
            <person name="McCartney M.A."/>
            <person name="Auch B."/>
            <person name="Kono T."/>
            <person name="Mallez S."/>
            <person name="Zhang Y."/>
            <person name="Obille A."/>
            <person name="Becker A."/>
            <person name="Abrahante J.E."/>
            <person name="Garbe J."/>
            <person name="Badalamenti J.P."/>
            <person name="Herman A."/>
            <person name="Mangelson H."/>
            <person name="Liachko I."/>
            <person name="Sullivan S."/>
            <person name="Sone E.D."/>
            <person name="Koren S."/>
            <person name="Silverstein K.A.T."/>
            <person name="Beckman K.B."/>
            <person name="Gohl D.M."/>
        </authorList>
    </citation>
    <scope>NUCLEOTIDE SEQUENCE</scope>
    <source>
        <strain evidence="2">Duluth1</strain>
        <tissue evidence="2">Whole animal</tissue>
    </source>
</reference>
<protein>
    <submittedName>
        <fullName evidence="2">Uncharacterized protein</fullName>
    </submittedName>
</protein>
<evidence type="ECO:0000313" key="3">
    <source>
        <dbReference type="Proteomes" id="UP000828390"/>
    </source>
</evidence>
<proteinExistence type="predicted"/>
<evidence type="ECO:0000256" key="1">
    <source>
        <dbReference type="SAM" id="MobiDB-lite"/>
    </source>
</evidence>
<accession>A0A9D4HVI7</accession>
<gene>
    <name evidence="2" type="ORF">DPMN_056902</name>
</gene>
<dbReference type="EMBL" id="JAIWYP010000012">
    <property type="protein sequence ID" value="KAH3730903.1"/>
    <property type="molecule type" value="Genomic_DNA"/>
</dbReference>